<accession>A0A3M7SUM5</accession>
<dbReference type="GO" id="GO:0005694">
    <property type="term" value="C:chromosome"/>
    <property type="evidence" value="ECO:0007669"/>
    <property type="project" value="UniProtKB-SubCell"/>
</dbReference>
<dbReference type="AlphaFoldDB" id="A0A3M7SUM5"/>
<keyword evidence="6" id="KW-0227">DNA damage</keyword>
<sequence length="766" mass="87885">MSKNEIEGLVLVLDIGESMSTKVSRTTTYLQSCVDIIQMIVQRKMFQSSKDEIGLVAFGCDETDNELWDGSSDDYRHVSVVRCLSIVDWEMLDYLQNRIAVSNIRGDVLDGILVALNHFVEDRNKKKVFKEKRVIVLTDFSSCSNDDSKLQQIGKTLAKQAVRLDVISPFSEEDTKREEKPNGAEGSSADANEFNAKQMTIGQIETLNLLNNLCDQAGGCLFSFNETLSLLSTYQARTIKSSGTKYQMTIGEKFSLPIVSMIKCKENKPEIFRFKKVFAKDENVELKIDRARFTKDDEQRDLNDKTDTVDAFKYGSTYVPIDSDTVSLKLQVEKCFNILGFTKSQNVHRHYFLGDSVNQILPDPNAGAHVEEAFANMARAMYEEDVCGIVRKVFNSRSSPEMGCLIPYLTKETTCLLYISLPFDDDLKKITLENFFCLKKFKPTEKQLNLIDDLIDCMDLSKKSDHDEEEAYDPHLTFNPYIQRMFQSIALRATNPSEELPHFQDHITNSHLTKIGNRIRNDKTQMILKRCLNEFPMRELAKKSKKNEENIFEKTKIEDKEEIELISVAEENLTDILESGLESKKVKKVGTVNPVEDFKILAEKIISSNTEVAKEEFEEICLQIQEIIRDLFEESLRQANSFNDADLNDMTVFSFQEKSFNCVKIMRHYSLKLNFHSEFNAFLKTLKIYLVNESLKIKMTKYVENFWRNFFMKDKLGLISNLECSDSNVSEDAAEKFLSCLIENANNDVANIVETKEEVEDLLDLM</sequence>
<feature type="compositionally biased region" description="Basic and acidic residues" evidence="14">
    <location>
        <begin position="173"/>
        <end position="182"/>
    </location>
</feature>
<dbReference type="InterPro" id="IPR002035">
    <property type="entry name" value="VWF_A"/>
</dbReference>
<comment type="caution">
    <text evidence="16">The sequence shown here is derived from an EMBL/GenBank/DDBJ whole genome shotgun (WGS) entry which is preliminary data.</text>
</comment>
<keyword evidence="12" id="KW-0234">DNA repair</keyword>
<evidence type="ECO:0000256" key="3">
    <source>
        <dbReference type="ARBA" id="ARBA00007726"/>
    </source>
</evidence>
<proteinExistence type="inferred from homology"/>
<name>A0A3M7SUM5_BRAPC</name>
<dbReference type="EC" id="3.6.1.3" evidence="16"/>
<evidence type="ECO:0000256" key="13">
    <source>
        <dbReference type="ARBA" id="ARBA00023242"/>
    </source>
</evidence>
<keyword evidence="13" id="KW-0539">Nucleus</keyword>
<keyword evidence="5" id="KW-0547">Nucleotide-binding</keyword>
<dbReference type="EC" id="3.6.1.15" evidence="16"/>
<protein>
    <submittedName>
        <fullName evidence="16">X-ray repair cross-complementing 5-like</fullName>
        <ecNumber evidence="16">3.6.1.15</ecNumber>
        <ecNumber evidence="16">3.6.1.3</ecNumber>
    </submittedName>
</protein>
<keyword evidence="10" id="KW-0238">DNA-binding</keyword>
<dbReference type="Proteomes" id="UP000276133">
    <property type="component" value="Unassembled WGS sequence"/>
</dbReference>
<dbReference type="GO" id="GO:0003690">
    <property type="term" value="F:double-stranded DNA binding"/>
    <property type="evidence" value="ECO:0007669"/>
    <property type="project" value="TreeGrafter"/>
</dbReference>
<dbReference type="GO" id="GO:0017111">
    <property type="term" value="F:ribonucleoside triphosphate phosphatase activity"/>
    <property type="evidence" value="ECO:0007669"/>
    <property type="project" value="UniProtKB-EC"/>
</dbReference>
<keyword evidence="8" id="KW-0347">Helicase</keyword>
<evidence type="ECO:0000313" key="16">
    <source>
        <dbReference type="EMBL" id="RNA39402.1"/>
    </source>
</evidence>
<gene>
    <name evidence="16" type="ORF">BpHYR1_039390</name>
</gene>
<evidence type="ECO:0000256" key="6">
    <source>
        <dbReference type="ARBA" id="ARBA00022763"/>
    </source>
</evidence>
<feature type="region of interest" description="Disordered" evidence="14">
    <location>
        <begin position="171"/>
        <end position="192"/>
    </location>
</feature>
<dbReference type="SUPFAM" id="SSF101420">
    <property type="entry name" value="C-terminal domain of Ku80"/>
    <property type="match status" value="1"/>
</dbReference>
<dbReference type="GO" id="GO:0004386">
    <property type="term" value="F:helicase activity"/>
    <property type="evidence" value="ECO:0007669"/>
    <property type="project" value="UniProtKB-KW"/>
</dbReference>
<reference evidence="16 17" key="1">
    <citation type="journal article" date="2018" name="Sci. Rep.">
        <title>Genomic signatures of local adaptation to the degree of environmental predictability in rotifers.</title>
        <authorList>
            <person name="Franch-Gras L."/>
            <person name="Hahn C."/>
            <person name="Garcia-Roger E.M."/>
            <person name="Carmona M.J."/>
            <person name="Serra M."/>
            <person name="Gomez A."/>
        </authorList>
    </citation>
    <scope>NUCLEOTIDE SEQUENCE [LARGE SCALE GENOMIC DNA]</scope>
    <source>
        <strain evidence="16">HYR1</strain>
    </source>
</reference>
<dbReference type="Pfam" id="PF02735">
    <property type="entry name" value="Ku"/>
    <property type="match status" value="1"/>
</dbReference>
<dbReference type="Gene3D" id="2.40.290.10">
    <property type="match status" value="1"/>
</dbReference>
<dbReference type="PANTHER" id="PTHR12604:SF4">
    <property type="entry name" value="X-RAY REPAIR CROSS-COMPLEMENTING PROTEIN 5"/>
    <property type="match status" value="1"/>
</dbReference>
<evidence type="ECO:0000256" key="11">
    <source>
        <dbReference type="ARBA" id="ARBA00023172"/>
    </source>
</evidence>
<evidence type="ECO:0000256" key="14">
    <source>
        <dbReference type="SAM" id="MobiDB-lite"/>
    </source>
</evidence>
<keyword evidence="17" id="KW-1185">Reference proteome</keyword>
<keyword evidence="9" id="KW-0067">ATP-binding</keyword>
<dbReference type="GO" id="GO:0003684">
    <property type="term" value="F:damaged DNA binding"/>
    <property type="evidence" value="ECO:0007669"/>
    <property type="project" value="InterPro"/>
</dbReference>
<dbReference type="InterPro" id="IPR006164">
    <property type="entry name" value="DNA_bd_Ku70/Ku80"/>
</dbReference>
<evidence type="ECO:0000256" key="10">
    <source>
        <dbReference type="ARBA" id="ARBA00023125"/>
    </source>
</evidence>
<dbReference type="GO" id="GO:0000723">
    <property type="term" value="P:telomere maintenance"/>
    <property type="evidence" value="ECO:0007669"/>
    <property type="project" value="InterPro"/>
</dbReference>
<evidence type="ECO:0000256" key="12">
    <source>
        <dbReference type="ARBA" id="ARBA00023204"/>
    </source>
</evidence>
<evidence type="ECO:0000313" key="17">
    <source>
        <dbReference type="Proteomes" id="UP000276133"/>
    </source>
</evidence>
<dbReference type="GO" id="GO:0005524">
    <property type="term" value="F:ATP binding"/>
    <property type="evidence" value="ECO:0007669"/>
    <property type="project" value="UniProtKB-KW"/>
</dbReference>
<feature type="domain" description="VWFA" evidence="15">
    <location>
        <begin position="8"/>
        <end position="213"/>
    </location>
</feature>
<evidence type="ECO:0000256" key="1">
    <source>
        <dbReference type="ARBA" id="ARBA00004123"/>
    </source>
</evidence>
<evidence type="ECO:0000256" key="4">
    <source>
        <dbReference type="ARBA" id="ARBA00022454"/>
    </source>
</evidence>
<keyword evidence="4" id="KW-0158">Chromosome</keyword>
<dbReference type="InterPro" id="IPR014893">
    <property type="entry name" value="Ku_PK_bind"/>
</dbReference>
<dbReference type="InterPro" id="IPR036465">
    <property type="entry name" value="vWFA_dom_sf"/>
</dbReference>
<dbReference type="CDD" id="cd00873">
    <property type="entry name" value="KU80"/>
    <property type="match status" value="1"/>
</dbReference>
<evidence type="ECO:0000259" key="15">
    <source>
        <dbReference type="PROSITE" id="PS50234"/>
    </source>
</evidence>
<dbReference type="Gene3D" id="1.10.1600.10">
    <property type="match status" value="1"/>
</dbReference>
<dbReference type="GO" id="GO:0006310">
    <property type="term" value="P:DNA recombination"/>
    <property type="evidence" value="ECO:0007669"/>
    <property type="project" value="UniProtKB-KW"/>
</dbReference>
<dbReference type="Pfam" id="PF03731">
    <property type="entry name" value="Ku_N"/>
    <property type="match status" value="1"/>
</dbReference>
<organism evidence="16 17">
    <name type="scientific">Brachionus plicatilis</name>
    <name type="common">Marine rotifer</name>
    <name type="synonym">Brachionus muelleri</name>
    <dbReference type="NCBI Taxonomy" id="10195"/>
    <lineage>
        <taxon>Eukaryota</taxon>
        <taxon>Metazoa</taxon>
        <taxon>Spiralia</taxon>
        <taxon>Gnathifera</taxon>
        <taxon>Rotifera</taxon>
        <taxon>Eurotatoria</taxon>
        <taxon>Monogononta</taxon>
        <taxon>Pseudotrocha</taxon>
        <taxon>Ploima</taxon>
        <taxon>Brachionidae</taxon>
        <taxon>Brachionus</taxon>
    </lineage>
</organism>
<dbReference type="FunFam" id="1.10.1600.10:FF:000002">
    <property type="entry name" value="X-ray repair cross-complementing protein 5"/>
    <property type="match status" value="1"/>
</dbReference>
<dbReference type="STRING" id="10195.A0A3M7SUM5"/>
<keyword evidence="7 16" id="KW-0378">Hydrolase</keyword>
<dbReference type="GO" id="GO:0006303">
    <property type="term" value="P:double-strand break repair via nonhomologous end joining"/>
    <property type="evidence" value="ECO:0007669"/>
    <property type="project" value="InterPro"/>
</dbReference>
<comment type="similarity">
    <text evidence="3">Belongs to the ku80 family.</text>
</comment>
<comment type="subcellular location">
    <subcellularLocation>
        <location evidence="2">Chromosome</location>
    </subcellularLocation>
    <subcellularLocation>
        <location evidence="1">Nucleus</location>
    </subcellularLocation>
</comment>
<dbReference type="Pfam" id="PF08785">
    <property type="entry name" value="Ku_PK_bind"/>
    <property type="match status" value="1"/>
</dbReference>
<dbReference type="PANTHER" id="PTHR12604">
    <property type="entry name" value="KU AUTOANTIGEN DNA HELICASE"/>
    <property type="match status" value="1"/>
</dbReference>
<dbReference type="SMART" id="SM00559">
    <property type="entry name" value="Ku78"/>
    <property type="match status" value="1"/>
</dbReference>
<dbReference type="SUPFAM" id="SSF100939">
    <property type="entry name" value="SPOC domain-like"/>
    <property type="match status" value="1"/>
</dbReference>
<dbReference type="Gene3D" id="3.40.50.410">
    <property type="entry name" value="von Willebrand factor, type A domain"/>
    <property type="match status" value="1"/>
</dbReference>
<dbReference type="EMBL" id="REGN01000752">
    <property type="protein sequence ID" value="RNA39402.1"/>
    <property type="molecule type" value="Genomic_DNA"/>
</dbReference>
<dbReference type="Gene3D" id="1.25.40.240">
    <property type="entry name" value="Ku, C-terminal domain"/>
    <property type="match status" value="1"/>
</dbReference>
<dbReference type="SUPFAM" id="SSF53300">
    <property type="entry name" value="vWA-like"/>
    <property type="match status" value="1"/>
</dbReference>
<dbReference type="GO" id="GO:0043564">
    <property type="term" value="C:Ku70:Ku80 complex"/>
    <property type="evidence" value="ECO:0007669"/>
    <property type="project" value="InterPro"/>
</dbReference>
<evidence type="ECO:0000256" key="9">
    <source>
        <dbReference type="ARBA" id="ARBA00022840"/>
    </source>
</evidence>
<dbReference type="OrthoDB" id="30826at2759"/>
<dbReference type="InterPro" id="IPR016194">
    <property type="entry name" value="SPOC-like_C_dom_sf"/>
</dbReference>
<evidence type="ECO:0000256" key="7">
    <source>
        <dbReference type="ARBA" id="ARBA00022801"/>
    </source>
</evidence>
<evidence type="ECO:0000256" key="5">
    <source>
        <dbReference type="ARBA" id="ARBA00022741"/>
    </source>
</evidence>
<evidence type="ECO:0000256" key="2">
    <source>
        <dbReference type="ARBA" id="ARBA00004286"/>
    </source>
</evidence>
<dbReference type="InterPro" id="IPR024193">
    <property type="entry name" value="Ku80"/>
</dbReference>
<dbReference type="PROSITE" id="PS50234">
    <property type="entry name" value="VWFA"/>
    <property type="match status" value="1"/>
</dbReference>
<dbReference type="InterPro" id="IPR036494">
    <property type="entry name" value="Ku_C_sf"/>
</dbReference>
<evidence type="ECO:0000256" key="8">
    <source>
        <dbReference type="ARBA" id="ARBA00022806"/>
    </source>
</evidence>
<dbReference type="InterPro" id="IPR005161">
    <property type="entry name" value="Ku_N"/>
</dbReference>
<keyword evidence="11" id="KW-0233">DNA recombination</keyword>
<dbReference type="GO" id="GO:0042162">
    <property type="term" value="F:telomeric DNA binding"/>
    <property type="evidence" value="ECO:0007669"/>
    <property type="project" value="InterPro"/>
</dbReference>